<evidence type="ECO:0000313" key="1">
    <source>
        <dbReference type="EMBL" id="AWX44100.1"/>
    </source>
</evidence>
<dbReference type="KEGG" id="spon:HME9304_01100"/>
<proteinExistence type="predicted"/>
<sequence length="38" mass="4571">MNYVGQPIKDSIFKRKYKDYLMISLRVATLFFSNTLRI</sequence>
<dbReference type="EMBL" id="CP030104">
    <property type="protein sequence ID" value="AWX44100.1"/>
    <property type="molecule type" value="Genomic_DNA"/>
</dbReference>
<keyword evidence="2" id="KW-1185">Reference proteome</keyword>
<dbReference type="Proteomes" id="UP000248536">
    <property type="component" value="Chromosome"/>
</dbReference>
<name>A0A2Z4LQT7_9FLAO</name>
<accession>A0A2Z4LQT7</accession>
<gene>
    <name evidence="1" type="ORF">HME9304_01100</name>
</gene>
<protein>
    <submittedName>
        <fullName evidence="1">Uncharacterized protein</fullName>
    </submittedName>
</protein>
<reference evidence="1 2" key="1">
    <citation type="submission" date="2018-06" db="EMBL/GenBank/DDBJ databases">
        <title>Spongiibacterium sp. HME9304 Genome sequencing and assembly.</title>
        <authorList>
            <person name="Kang H."/>
            <person name="Kim H."/>
            <person name="Joh K."/>
        </authorList>
    </citation>
    <scope>NUCLEOTIDE SEQUENCE [LARGE SCALE GENOMIC DNA]</scope>
    <source>
        <strain evidence="1 2">HME9304</strain>
    </source>
</reference>
<organism evidence="1 2">
    <name type="scientific">Flagellimonas maritima</name>
    <dbReference type="NCBI Taxonomy" id="1383885"/>
    <lineage>
        <taxon>Bacteria</taxon>
        <taxon>Pseudomonadati</taxon>
        <taxon>Bacteroidota</taxon>
        <taxon>Flavobacteriia</taxon>
        <taxon>Flavobacteriales</taxon>
        <taxon>Flavobacteriaceae</taxon>
        <taxon>Flagellimonas</taxon>
    </lineage>
</organism>
<dbReference type="AlphaFoldDB" id="A0A2Z4LQT7"/>
<evidence type="ECO:0000313" key="2">
    <source>
        <dbReference type="Proteomes" id="UP000248536"/>
    </source>
</evidence>